<sequence length="238" mass="25806">MATTSRIVLLLSITLHNVPEAVFDGVATRVLITGVFHGRYEGAVDVSVDIDRTKPSRGGPTMTVDDQTGHSVLRRLAEGSGRPALEVMGPSVEFLTITDEPGNRICVMRAVIPPGVTVPLHRHDDFEDFFILAGEQQVLVESDGRREWVDVRAGDYVQVPGDVLHAHRNLSAEPAVDLIITTARIGRFFEEVGRPVGAPPRTRADIDAFVATCVRYGYQLATPEENAAVGISLPAFNA</sequence>
<dbReference type="InterPro" id="IPR013096">
    <property type="entry name" value="Cupin_2"/>
</dbReference>
<dbReference type="SUPFAM" id="SSF51182">
    <property type="entry name" value="RmlC-like cupins"/>
    <property type="match status" value="1"/>
</dbReference>
<dbReference type="PANTHER" id="PTHR36440">
    <property type="entry name" value="PUTATIVE (AFU_ORTHOLOGUE AFUA_8G07350)-RELATED"/>
    <property type="match status" value="1"/>
</dbReference>
<comment type="caution">
    <text evidence="2">The sequence shown here is derived from an EMBL/GenBank/DDBJ whole genome shotgun (WGS) entry which is preliminary data.</text>
</comment>
<accession>A0ABT4HAA9</accession>
<dbReference type="InterPro" id="IPR053146">
    <property type="entry name" value="QDO-like"/>
</dbReference>
<protein>
    <submittedName>
        <fullName evidence="2">Cupin domain-containing protein</fullName>
    </submittedName>
</protein>
<dbReference type="InterPro" id="IPR014710">
    <property type="entry name" value="RmlC-like_jellyroll"/>
</dbReference>
<keyword evidence="3" id="KW-1185">Reference proteome</keyword>
<dbReference type="InterPro" id="IPR011051">
    <property type="entry name" value="RmlC_Cupin_sf"/>
</dbReference>
<evidence type="ECO:0000313" key="3">
    <source>
        <dbReference type="Proteomes" id="UP001084650"/>
    </source>
</evidence>
<dbReference type="PANTHER" id="PTHR36440:SF1">
    <property type="entry name" value="PUTATIVE (AFU_ORTHOLOGUE AFUA_8G07350)-RELATED"/>
    <property type="match status" value="1"/>
</dbReference>
<organism evidence="2 3">
    <name type="scientific">Mycolicibacterium iranicum</name>
    <name type="common">Mycobacterium iranicum</name>
    <dbReference type="NCBI Taxonomy" id="912594"/>
    <lineage>
        <taxon>Bacteria</taxon>
        <taxon>Bacillati</taxon>
        <taxon>Actinomycetota</taxon>
        <taxon>Actinomycetes</taxon>
        <taxon>Mycobacteriales</taxon>
        <taxon>Mycobacteriaceae</taxon>
        <taxon>Mycolicibacterium</taxon>
    </lineage>
</organism>
<gene>
    <name evidence="2" type="ORF">OY187_03665</name>
</gene>
<name>A0ABT4HAA9_MYCIR</name>
<evidence type="ECO:0000259" key="1">
    <source>
        <dbReference type="Pfam" id="PF07883"/>
    </source>
</evidence>
<evidence type="ECO:0000313" key="2">
    <source>
        <dbReference type="EMBL" id="MCZ0727132.1"/>
    </source>
</evidence>
<dbReference type="EMBL" id="JAPQYE010000001">
    <property type="protein sequence ID" value="MCZ0727132.1"/>
    <property type="molecule type" value="Genomic_DNA"/>
</dbReference>
<dbReference type="RefSeq" id="WP_268785290.1">
    <property type="nucleotide sequence ID" value="NZ_JAPQYE010000001.1"/>
</dbReference>
<dbReference type="Gene3D" id="2.60.120.10">
    <property type="entry name" value="Jelly Rolls"/>
    <property type="match status" value="1"/>
</dbReference>
<reference evidence="2" key="1">
    <citation type="submission" date="2022-12" db="EMBL/GenBank/DDBJ databases">
        <title>Whole genome sequence of Mycolicibacterium iranicum strain SBH312.</title>
        <authorList>
            <person name="Jani J."/>
            <person name="Arifin Mustapha Z."/>
            <person name="Ahmed K."/>
            <person name="Kai Ling C."/>
        </authorList>
    </citation>
    <scope>NUCLEOTIDE SEQUENCE</scope>
    <source>
        <strain evidence="2">SBH312</strain>
    </source>
</reference>
<dbReference type="Proteomes" id="UP001084650">
    <property type="component" value="Unassembled WGS sequence"/>
</dbReference>
<feature type="domain" description="Cupin type-2" evidence="1">
    <location>
        <begin position="110"/>
        <end position="176"/>
    </location>
</feature>
<dbReference type="Pfam" id="PF07883">
    <property type="entry name" value="Cupin_2"/>
    <property type="match status" value="1"/>
</dbReference>
<proteinExistence type="predicted"/>